<keyword evidence="3" id="KW-1185">Reference proteome</keyword>
<evidence type="ECO:0000313" key="3">
    <source>
        <dbReference type="Proteomes" id="UP000044602"/>
    </source>
</evidence>
<evidence type="ECO:0000313" key="2">
    <source>
        <dbReference type="EMBL" id="CRK37309.1"/>
    </source>
</evidence>
<feature type="compositionally biased region" description="Basic and acidic residues" evidence="1">
    <location>
        <begin position="51"/>
        <end position="65"/>
    </location>
</feature>
<feature type="region of interest" description="Disordered" evidence="1">
    <location>
        <begin position="51"/>
        <end position="71"/>
    </location>
</feature>
<name>A0A0G4MSW5_VERLO</name>
<accession>A0A0G4MSW5</accession>
<reference evidence="2 3" key="1">
    <citation type="submission" date="2015-05" db="EMBL/GenBank/DDBJ databases">
        <authorList>
            <person name="Wang D.B."/>
            <person name="Wang M."/>
        </authorList>
    </citation>
    <scope>NUCLEOTIDE SEQUENCE [LARGE SCALE GENOMIC DNA]</scope>
    <source>
        <strain evidence="2">VL1</strain>
    </source>
</reference>
<dbReference type="AlphaFoldDB" id="A0A0G4MSW5"/>
<sequence>VSELTAINESAVRDLEQVKATLSDLLTAKGETMSIQGSVTEQMSALRKKMADLDSRNKKNSRLVEELEDQL</sequence>
<feature type="non-terminal residue" evidence="2">
    <location>
        <position position="1"/>
    </location>
</feature>
<evidence type="ECO:0000256" key="1">
    <source>
        <dbReference type="SAM" id="MobiDB-lite"/>
    </source>
</evidence>
<protein>
    <submittedName>
        <fullName evidence="2">Uncharacterized protein</fullName>
    </submittedName>
</protein>
<organism evidence="2 3">
    <name type="scientific">Verticillium longisporum</name>
    <name type="common">Verticillium dahliae var. longisporum</name>
    <dbReference type="NCBI Taxonomy" id="100787"/>
    <lineage>
        <taxon>Eukaryota</taxon>
        <taxon>Fungi</taxon>
        <taxon>Dikarya</taxon>
        <taxon>Ascomycota</taxon>
        <taxon>Pezizomycotina</taxon>
        <taxon>Sordariomycetes</taxon>
        <taxon>Hypocreomycetidae</taxon>
        <taxon>Glomerellales</taxon>
        <taxon>Plectosphaerellaceae</taxon>
        <taxon>Verticillium</taxon>
    </lineage>
</organism>
<dbReference type="Proteomes" id="UP000044602">
    <property type="component" value="Unassembled WGS sequence"/>
</dbReference>
<proteinExistence type="predicted"/>
<dbReference type="EMBL" id="CVQH01024719">
    <property type="protein sequence ID" value="CRK37309.1"/>
    <property type="molecule type" value="Genomic_DNA"/>
</dbReference>
<feature type="non-terminal residue" evidence="2">
    <location>
        <position position="71"/>
    </location>
</feature>
<gene>
    <name evidence="2" type="ORF">BN1708_020264</name>
</gene>
<dbReference type="STRING" id="100787.A0A0G4MSW5"/>